<dbReference type="Proteomes" id="UP000195880">
    <property type="component" value="Plasmid pMDJK44.1"/>
</dbReference>
<accession>A0A291W3M8</accession>
<protein>
    <submittedName>
        <fullName evidence="2">Uncharacterized protein</fullName>
    </submittedName>
</protein>
<name>A0A291W3M8_9ACTN</name>
<keyword evidence="3" id="KW-1185">Reference proteome</keyword>
<proteinExistence type="predicted"/>
<evidence type="ECO:0000313" key="2">
    <source>
        <dbReference type="EMBL" id="ATM24735.1"/>
    </source>
</evidence>
<geneLocation type="plasmid" evidence="3">
    <name>pmdjk44.1</name>
</geneLocation>
<dbReference type="OrthoDB" id="4273253at2"/>
<dbReference type="EMBL" id="CP023976">
    <property type="protein sequence ID" value="ATM24735.1"/>
    <property type="molecule type" value="Genomic_DNA"/>
</dbReference>
<dbReference type="KEGG" id="salf:SMD44_p10236"/>
<gene>
    <name evidence="2" type="ORF">SMD44_p10236</name>
</gene>
<feature type="region of interest" description="Disordered" evidence="1">
    <location>
        <begin position="149"/>
        <end position="170"/>
    </location>
</feature>
<keyword evidence="2" id="KW-0614">Plasmid</keyword>
<sequence>MTFIMSARSLTRLDQAALRAAQRLEDGHPDCATAGTTPPTASFATAESARRMLRRTLRLKPWVAIASRSDEAHPLADDAIGRAFRLRLSSGAAAREFLAAYDGNRRLALSIIGACPQCGAQVPTVYIKSLADYGNWLRLGPSLGESAHFRTSPAHQGGCPIPHQPLNTPA</sequence>
<reference evidence="2 3" key="1">
    <citation type="submission" date="2017-10" db="EMBL/GenBank/DDBJ databases">
        <title>Streptomyces alboflavus Genome sequencing and assembly.</title>
        <authorList>
            <person name="Wang Y."/>
            <person name="Du B."/>
            <person name="Ding Y."/>
            <person name="Liu H."/>
            <person name="Hou Q."/>
            <person name="Liu K."/>
            <person name="Wang C."/>
            <person name="Yao L."/>
        </authorList>
    </citation>
    <scope>NUCLEOTIDE SEQUENCE [LARGE SCALE GENOMIC DNA]</scope>
    <source>
        <strain evidence="2 3">MDJK44</strain>
        <plasmid evidence="3">Plasmid pmdjk44.1</plasmid>
    </source>
</reference>
<evidence type="ECO:0000313" key="3">
    <source>
        <dbReference type="Proteomes" id="UP000195880"/>
    </source>
</evidence>
<organism evidence="2 3">
    <name type="scientific">Streptomyces alboflavus</name>
    <dbReference type="NCBI Taxonomy" id="67267"/>
    <lineage>
        <taxon>Bacteria</taxon>
        <taxon>Bacillati</taxon>
        <taxon>Actinomycetota</taxon>
        <taxon>Actinomycetes</taxon>
        <taxon>Kitasatosporales</taxon>
        <taxon>Streptomycetaceae</taxon>
        <taxon>Streptomyces</taxon>
    </lineage>
</organism>
<dbReference type="AlphaFoldDB" id="A0A291W3M8"/>
<dbReference type="RefSeq" id="WP_100112544.1">
    <property type="nucleotide sequence ID" value="NZ_CP023976.1"/>
</dbReference>
<evidence type="ECO:0000256" key="1">
    <source>
        <dbReference type="SAM" id="MobiDB-lite"/>
    </source>
</evidence>